<dbReference type="InParanoid" id="A0A5J5FBF1"/>
<protein>
    <submittedName>
        <fullName evidence="3">Phosphatidylserine decarboxylase-related protein</fullName>
    </submittedName>
</protein>
<dbReference type="AlphaFoldDB" id="A0A5J5FBF1"/>
<sequence length="406" mass="44910">MTDIPDLDHINSLDDYLDDINEFLYWMPTENERGDRVYNKICLFYWILDQPSLGMLQSQILPKEAGKPLTPLSNWIVDYANALGAFYDKPESIDSKTIDTFYASPAYNMDQYERPSGDWKTFNEFFARHVKPGLRNPDDPTNPEVIVSAADSVFDGSWDVDGDNNVIFVKGIPWSIDQLLEGSEYAGAFKGGKFMHAFLNTTDYHRQHAPVMGNVVEAKVIQGAAYLEVLAVTDPKNTVPDSSGVVGAPPRQRNKFAMRRRLSPGKIDTNIIRHVYQGAPSSGRSNDALDSKPVNDLNAPDTPGYQFLQARGCVIIDSPVGLVAVLPIGMAQVSSVKLSVKTGDTIAKGQEISYFQFGGSDIVLVFESGSQVTLTAQESQHYNTARQSAMRRCPASISPRNLIPMD</sequence>
<dbReference type="Proteomes" id="UP000326924">
    <property type="component" value="Unassembled WGS sequence"/>
</dbReference>
<name>A0A5J5FBF1_9PEZI</name>
<accession>A0A5J5FBF1</accession>
<dbReference type="Pfam" id="PF02666">
    <property type="entry name" value="PS_Dcarbxylase"/>
    <property type="match status" value="2"/>
</dbReference>
<proteinExistence type="predicted"/>
<reference evidence="3 4" key="1">
    <citation type="submission" date="2019-09" db="EMBL/GenBank/DDBJ databases">
        <title>Draft genome of the ectomycorrhizal ascomycete Sphaerosporella brunnea.</title>
        <authorList>
            <consortium name="DOE Joint Genome Institute"/>
            <person name="Benucci G.M."/>
            <person name="Marozzi G."/>
            <person name="Antonielli L."/>
            <person name="Sanchez S."/>
            <person name="Marco P."/>
            <person name="Wang X."/>
            <person name="Falini L.B."/>
            <person name="Barry K."/>
            <person name="Haridas S."/>
            <person name="Lipzen A."/>
            <person name="Labutti K."/>
            <person name="Grigoriev I.V."/>
            <person name="Murat C."/>
            <person name="Martin F."/>
            <person name="Albertini E."/>
            <person name="Donnini D."/>
            <person name="Bonito G."/>
        </authorList>
    </citation>
    <scope>NUCLEOTIDE SEQUENCE [LARGE SCALE GENOMIC DNA]</scope>
    <source>
        <strain evidence="3 4">Sb_GMNB300</strain>
    </source>
</reference>
<dbReference type="EMBL" id="VXIS01000004">
    <property type="protein sequence ID" value="KAA8914693.1"/>
    <property type="molecule type" value="Genomic_DNA"/>
</dbReference>
<dbReference type="GO" id="GO:0004609">
    <property type="term" value="F:phosphatidylserine decarboxylase activity"/>
    <property type="evidence" value="ECO:0007669"/>
    <property type="project" value="InterPro"/>
</dbReference>
<organism evidence="3 4">
    <name type="scientific">Sphaerosporella brunnea</name>
    <dbReference type="NCBI Taxonomy" id="1250544"/>
    <lineage>
        <taxon>Eukaryota</taxon>
        <taxon>Fungi</taxon>
        <taxon>Dikarya</taxon>
        <taxon>Ascomycota</taxon>
        <taxon>Pezizomycotina</taxon>
        <taxon>Pezizomycetes</taxon>
        <taxon>Pezizales</taxon>
        <taxon>Pyronemataceae</taxon>
        <taxon>Sphaerosporella</taxon>
    </lineage>
</organism>
<dbReference type="PANTHER" id="PTHR10067">
    <property type="entry name" value="PHOSPHATIDYLSERINE DECARBOXYLASE"/>
    <property type="match status" value="1"/>
</dbReference>
<comment type="caution">
    <text evidence="3">The sequence shown here is derived from an EMBL/GenBank/DDBJ whole genome shotgun (WGS) entry which is preliminary data.</text>
</comment>
<gene>
    <name evidence="3" type="ORF">FN846DRAFT_926288</name>
</gene>
<evidence type="ECO:0000313" key="4">
    <source>
        <dbReference type="Proteomes" id="UP000326924"/>
    </source>
</evidence>
<keyword evidence="2" id="KW-0456">Lyase</keyword>
<dbReference type="PANTHER" id="PTHR10067:SF13">
    <property type="entry name" value="PHOSPHATIDYLSERINE DECARBOXYLASE"/>
    <property type="match status" value="1"/>
</dbReference>
<dbReference type="InterPro" id="IPR003817">
    <property type="entry name" value="PS_Dcarbxylase"/>
</dbReference>
<keyword evidence="1" id="KW-0210">Decarboxylase</keyword>
<evidence type="ECO:0000256" key="1">
    <source>
        <dbReference type="ARBA" id="ARBA00022793"/>
    </source>
</evidence>
<evidence type="ECO:0000313" key="3">
    <source>
        <dbReference type="EMBL" id="KAA8914693.1"/>
    </source>
</evidence>
<dbReference type="GO" id="GO:0008654">
    <property type="term" value="P:phospholipid biosynthetic process"/>
    <property type="evidence" value="ECO:0007669"/>
    <property type="project" value="InterPro"/>
</dbReference>
<dbReference type="OrthoDB" id="5973539at2759"/>
<evidence type="ECO:0000256" key="2">
    <source>
        <dbReference type="ARBA" id="ARBA00023239"/>
    </source>
</evidence>
<keyword evidence="4" id="KW-1185">Reference proteome</keyword>